<dbReference type="PROSITE" id="PS51257">
    <property type="entry name" value="PROKAR_LIPOPROTEIN"/>
    <property type="match status" value="1"/>
</dbReference>
<evidence type="ECO:0008006" key="5">
    <source>
        <dbReference type="Google" id="ProtNLM"/>
    </source>
</evidence>
<evidence type="ECO:0000313" key="4">
    <source>
        <dbReference type="Proteomes" id="UP000321917"/>
    </source>
</evidence>
<dbReference type="RefSeq" id="WP_146797720.1">
    <property type="nucleotide sequence ID" value="NZ_VOLP01000004.1"/>
</dbReference>
<evidence type="ECO:0000313" key="2">
    <source>
        <dbReference type="EMBL" id="TWX72256.1"/>
    </source>
</evidence>
<comment type="caution">
    <text evidence="2">The sequence shown here is derived from an EMBL/GenBank/DDBJ whole genome shotgun (WGS) entry which is preliminary data.</text>
</comment>
<gene>
    <name evidence="1" type="ORF">ESZ26_03220</name>
    <name evidence="2" type="ORF">ESZ27_00145</name>
</gene>
<dbReference type="OrthoDB" id="5616064at2"/>
<evidence type="ECO:0000313" key="3">
    <source>
        <dbReference type="Proteomes" id="UP000321525"/>
    </source>
</evidence>
<dbReference type="Proteomes" id="UP000321917">
    <property type="component" value="Unassembled WGS sequence"/>
</dbReference>
<dbReference type="Proteomes" id="UP000321525">
    <property type="component" value="Unassembled WGS sequence"/>
</dbReference>
<protein>
    <recommendedName>
        <fullName evidence="5">LPP20 family lipoprotein</fullName>
    </recommendedName>
</protein>
<accession>A0A5C6QSK8</accession>
<dbReference type="EMBL" id="VOLQ01000001">
    <property type="protein sequence ID" value="TWX72256.1"/>
    <property type="molecule type" value="Genomic_DNA"/>
</dbReference>
<evidence type="ECO:0000313" key="1">
    <source>
        <dbReference type="EMBL" id="TWX62412.1"/>
    </source>
</evidence>
<organism evidence="2 4">
    <name type="scientific">Colwellia hornerae</name>
    <dbReference type="NCBI Taxonomy" id="89402"/>
    <lineage>
        <taxon>Bacteria</taxon>
        <taxon>Pseudomonadati</taxon>
        <taxon>Pseudomonadota</taxon>
        <taxon>Gammaproteobacteria</taxon>
        <taxon>Alteromonadales</taxon>
        <taxon>Colwelliaceae</taxon>
        <taxon>Colwellia</taxon>
    </lineage>
</organism>
<dbReference type="AlphaFoldDB" id="A0A5C6QSK8"/>
<reference evidence="2 4" key="1">
    <citation type="submission" date="2019-07" db="EMBL/GenBank/DDBJ databases">
        <title>Genomes of sea-ice associated Colwellia species.</title>
        <authorList>
            <person name="Bowman J.P."/>
        </authorList>
    </citation>
    <scope>NUCLEOTIDE SEQUENCE [LARGE SCALE GENOMIC DNA]</scope>
    <source>
        <strain evidence="1 3">ACAM 607</strain>
        <strain evidence="2 4">IC036</strain>
    </source>
</reference>
<keyword evidence="3" id="KW-1185">Reference proteome</keyword>
<dbReference type="EMBL" id="VOLR01000003">
    <property type="protein sequence ID" value="TWX62412.1"/>
    <property type="molecule type" value="Genomic_DNA"/>
</dbReference>
<name>A0A5C6QSK8_9GAMM</name>
<proteinExistence type="predicted"/>
<sequence length="193" mass="20931">MKKTSIVAICLLIGACSSTNESTSIMLESTDSVPAWVLNPNVDNALAAASCVPWSGNLSIDKAQSLAMGRAEISQQINLKVSVLDKMYQRKLETDGKQNTGGTFEQVSKQISQQTLVNTKADKVEFAKIDGKKQLCTLVTLSEAKSDLLFEKLVSKSGNNIDPTSKAALYEEFRAKKASEELEVELQKLNAQG</sequence>